<dbReference type="Pfam" id="PF04055">
    <property type="entry name" value="Radical_SAM"/>
    <property type="match status" value="1"/>
</dbReference>
<evidence type="ECO:0000256" key="4">
    <source>
        <dbReference type="ARBA" id="ARBA00023014"/>
    </source>
</evidence>
<dbReference type="SUPFAM" id="SSF102114">
    <property type="entry name" value="Radical SAM enzymes"/>
    <property type="match status" value="1"/>
</dbReference>
<evidence type="ECO:0000259" key="6">
    <source>
        <dbReference type="Pfam" id="PF12345"/>
    </source>
</evidence>
<dbReference type="KEGG" id="cbi:CLJ_B2187"/>
<keyword evidence="1" id="KW-0949">S-adenosyl-L-methionine</keyword>
<dbReference type="EMBL" id="CP001083">
    <property type="protein sequence ID" value="ACQ51659.1"/>
    <property type="molecule type" value="Genomic_DNA"/>
</dbReference>
<evidence type="ECO:0000313" key="7">
    <source>
        <dbReference type="EMBL" id="ACQ51659.1"/>
    </source>
</evidence>
<dbReference type="CDD" id="cd01335">
    <property type="entry name" value="Radical_SAM"/>
    <property type="match status" value="1"/>
</dbReference>
<dbReference type="GO" id="GO:0051536">
    <property type="term" value="F:iron-sulfur cluster binding"/>
    <property type="evidence" value="ECO:0007669"/>
    <property type="project" value="UniProtKB-KW"/>
</dbReference>
<dbReference type="InterPro" id="IPR026351">
    <property type="entry name" value="rSAM_ArsS-like"/>
</dbReference>
<evidence type="ECO:0000259" key="5">
    <source>
        <dbReference type="Pfam" id="PF04055"/>
    </source>
</evidence>
<evidence type="ECO:0000256" key="1">
    <source>
        <dbReference type="ARBA" id="ARBA00022691"/>
    </source>
</evidence>
<keyword evidence="4" id="KW-0411">Iron-sulfur</keyword>
<dbReference type="Gene3D" id="3.20.20.70">
    <property type="entry name" value="Aldolase class I"/>
    <property type="match status" value="1"/>
</dbReference>
<sequence>MNNKSYLEELNCIPSFKSRVANKDFCKTNKSLTTMQINIGKLCNLACKHCHVEAGPTRTEIMDLETMKDCLQVFKENNFSILDITGGAPEMNPNFEWLVKEAIKIGAKVIVRSNLVILNRDKYKHLPEFYTENKVEVVCSLPYYSAKDADRQRGEGVFQGSIDILKKLNKLGYGKDKSLVLNLVYNPGGAFLPPPQKSLELQYKQKLKDEYGIIFNNLFTITNNPVGRFGSFLKRSNNLEGYMQKLSNSFNSSTVTNMMCRNQLSIGWDGKLYDCDFNQTLGWTTDGRDHISMLKGNYIEKRQISLGNHCYACTAGDGSSCCGSTAY</sequence>
<dbReference type="GO" id="GO:0046872">
    <property type="term" value="F:metal ion binding"/>
    <property type="evidence" value="ECO:0007669"/>
    <property type="project" value="UniProtKB-KW"/>
</dbReference>
<dbReference type="SFLD" id="SFLDS00029">
    <property type="entry name" value="Radical_SAM"/>
    <property type="match status" value="1"/>
</dbReference>
<reference evidence="8" key="2">
    <citation type="submission" date="2008-05" db="EMBL/GenBank/DDBJ databases">
        <title>Genome sequence of Clostridium botulinum Ba4 strain 657.</title>
        <authorList>
            <person name="Shrivastava S."/>
            <person name="Brown J.L."/>
            <person name="Bruce D."/>
            <person name="Detter C."/>
            <person name="Munk C."/>
            <person name="Smith L.A."/>
            <person name="Smith T.J."/>
            <person name="Sutton G."/>
            <person name="Brettin T.S."/>
        </authorList>
    </citation>
    <scope>NUCLEOTIDE SEQUENCE [LARGE SCALE GENOMIC DNA]</scope>
    <source>
        <strain evidence="8">657 / Type Ba4</strain>
    </source>
</reference>
<evidence type="ECO:0000313" key="8">
    <source>
        <dbReference type="Proteomes" id="UP000002333"/>
    </source>
</evidence>
<dbReference type="SFLD" id="SFLDG01067">
    <property type="entry name" value="SPASM/twitch_domain_containing"/>
    <property type="match status" value="1"/>
</dbReference>
<protein>
    <submittedName>
        <fullName evidence="7">Radical SAM domain protein</fullName>
    </submittedName>
</protein>
<dbReference type="InterPro" id="IPR024521">
    <property type="entry name" value="ArsS-like_C"/>
</dbReference>
<gene>
    <name evidence="7" type="ordered locus">CLJ_B2187</name>
</gene>
<organism evidence="7 8">
    <name type="scientific">Clostridium botulinum (strain 657 / Type Ba4)</name>
    <dbReference type="NCBI Taxonomy" id="515621"/>
    <lineage>
        <taxon>Bacteria</taxon>
        <taxon>Bacillati</taxon>
        <taxon>Bacillota</taxon>
        <taxon>Clostridia</taxon>
        <taxon>Eubacteriales</taxon>
        <taxon>Clostridiaceae</taxon>
        <taxon>Clostridium</taxon>
    </lineage>
</organism>
<feature type="domain" description="Arsenosugar biosynthesis radical SAM protein ArsS-like C-terminal" evidence="6">
    <location>
        <begin position="192"/>
        <end position="324"/>
    </location>
</feature>
<dbReference type="GO" id="GO:0003824">
    <property type="term" value="F:catalytic activity"/>
    <property type="evidence" value="ECO:0007669"/>
    <property type="project" value="InterPro"/>
</dbReference>
<dbReference type="PANTHER" id="PTHR43728:SF1">
    <property type="entry name" value="FE-S OXIDOREDUCTASE"/>
    <property type="match status" value="1"/>
</dbReference>
<evidence type="ECO:0000256" key="2">
    <source>
        <dbReference type="ARBA" id="ARBA00022723"/>
    </source>
</evidence>
<keyword evidence="2" id="KW-0479">Metal-binding</keyword>
<dbReference type="Pfam" id="PF12345">
    <property type="entry name" value="DUF3641"/>
    <property type="match status" value="1"/>
</dbReference>
<evidence type="ECO:0000256" key="3">
    <source>
        <dbReference type="ARBA" id="ARBA00023004"/>
    </source>
</evidence>
<dbReference type="InterPro" id="IPR013785">
    <property type="entry name" value="Aldolase_TIM"/>
</dbReference>
<dbReference type="InterPro" id="IPR007197">
    <property type="entry name" value="rSAM"/>
</dbReference>
<feature type="domain" description="Radical SAM core" evidence="5">
    <location>
        <begin position="37"/>
        <end position="180"/>
    </location>
</feature>
<name>A0A3F2ZQ59_CLOB6</name>
<dbReference type="InterPro" id="IPR058240">
    <property type="entry name" value="rSAM_sf"/>
</dbReference>
<keyword evidence="3" id="KW-0408">Iron</keyword>
<dbReference type="RefSeq" id="WP_003362919.1">
    <property type="nucleotide sequence ID" value="NC_012658.1"/>
</dbReference>
<proteinExistence type="predicted"/>
<dbReference type="Proteomes" id="UP000002333">
    <property type="component" value="Chromosome"/>
</dbReference>
<dbReference type="NCBIfam" id="TIGR04167">
    <property type="entry name" value="rSAM_SeCys"/>
    <property type="match status" value="1"/>
</dbReference>
<reference evidence="7 8" key="1">
    <citation type="journal article" date="2007" name="PLoS ONE">
        <title>Analysis of the neurotoxin complex genes in Clostridium botulinum A1-A4 and B1 strains: BoNT/A3, /Ba4 and /B1 clusters are located within plasmids.</title>
        <authorList>
            <person name="Smith T.J."/>
            <person name="Hill K.K."/>
            <person name="Foley B.T."/>
            <person name="Detter J.C."/>
            <person name="Munk A.C."/>
            <person name="Bruce D.C."/>
            <person name="Doggett N.A."/>
            <person name="Smith L.A."/>
            <person name="Marks J.D."/>
            <person name="Xie G."/>
            <person name="Brettin T.S."/>
        </authorList>
    </citation>
    <scope>NUCLEOTIDE SEQUENCE [LARGE SCALE GENOMIC DNA]</scope>
    <source>
        <strain evidence="8">657 / Type Ba4</strain>
    </source>
</reference>
<dbReference type="PANTHER" id="PTHR43728">
    <property type="entry name" value="SLR0304 PROTEIN"/>
    <property type="match status" value="1"/>
</dbReference>
<accession>A0A3F2ZQ59</accession>
<dbReference type="AlphaFoldDB" id="A0A3F2ZQ59"/>